<accession>R0H450</accession>
<dbReference type="CDD" id="cd22160">
    <property type="entry name" value="F-box_AtFBL13-like"/>
    <property type="match status" value="1"/>
</dbReference>
<organism evidence="2 3">
    <name type="scientific">Capsella rubella</name>
    <dbReference type="NCBI Taxonomy" id="81985"/>
    <lineage>
        <taxon>Eukaryota</taxon>
        <taxon>Viridiplantae</taxon>
        <taxon>Streptophyta</taxon>
        <taxon>Embryophyta</taxon>
        <taxon>Tracheophyta</taxon>
        <taxon>Spermatophyta</taxon>
        <taxon>Magnoliopsida</taxon>
        <taxon>eudicotyledons</taxon>
        <taxon>Gunneridae</taxon>
        <taxon>Pentapetalae</taxon>
        <taxon>rosids</taxon>
        <taxon>malvids</taxon>
        <taxon>Brassicales</taxon>
        <taxon>Brassicaceae</taxon>
        <taxon>Camelineae</taxon>
        <taxon>Capsella</taxon>
    </lineage>
</organism>
<dbReference type="Proteomes" id="UP000029121">
    <property type="component" value="Unassembled WGS sequence"/>
</dbReference>
<dbReference type="KEGG" id="crb:17886388"/>
<dbReference type="STRING" id="81985.R0H450"/>
<dbReference type="OrthoDB" id="612216at2759"/>
<dbReference type="InterPro" id="IPR006566">
    <property type="entry name" value="FBD"/>
</dbReference>
<dbReference type="Pfam" id="PF00646">
    <property type="entry name" value="F-box"/>
    <property type="match status" value="1"/>
</dbReference>
<dbReference type="InterPro" id="IPR055411">
    <property type="entry name" value="LRR_FXL15/At3g58940/PEG3-like"/>
</dbReference>
<dbReference type="EMBL" id="KB870809">
    <property type="protein sequence ID" value="EOA24024.1"/>
    <property type="molecule type" value="Genomic_DNA"/>
</dbReference>
<evidence type="ECO:0000313" key="2">
    <source>
        <dbReference type="EMBL" id="EOA24024.1"/>
    </source>
</evidence>
<evidence type="ECO:0000259" key="1">
    <source>
        <dbReference type="PROSITE" id="PS50181"/>
    </source>
</evidence>
<dbReference type="Gene3D" id="3.80.10.10">
    <property type="entry name" value="Ribonuclease Inhibitor"/>
    <property type="match status" value="1"/>
</dbReference>
<dbReference type="SMART" id="SM00579">
    <property type="entry name" value="FBD"/>
    <property type="match status" value="1"/>
</dbReference>
<keyword evidence="3" id="KW-1185">Reference proteome</keyword>
<dbReference type="Pfam" id="PF24758">
    <property type="entry name" value="LRR_At5g56370"/>
    <property type="match status" value="1"/>
</dbReference>
<proteinExistence type="predicted"/>
<dbReference type="SUPFAM" id="SSF52047">
    <property type="entry name" value="RNI-like"/>
    <property type="match status" value="1"/>
</dbReference>
<dbReference type="SUPFAM" id="SSF81383">
    <property type="entry name" value="F-box domain"/>
    <property type="match status" value="1"/>
</dbReference>
<dbReference type="InterPro" id="IPR001810">
    <property type="entry name" value="F-box_dom"/>
</dbReference>
<sequence length="450" mass="50405">RTSRSRLVRGKMDRVSSLPDDLILNVMSFLTTKEAASTSILSKRWRYLFAYVRALDIDNSVFLHPEENKRERKGIRQSFMDFVDRVLALQGDSPIDKFSLRCETGVDSDRVHQWICNVLQRGVLDINLSIDLGEIGYLLVQTFISTNLVELKIASGCHINFQPGHISLPVLKTLTLVEPVFSDSGQLQRLLSACPVLEALDLASVHWSYRNETLSSATLKTLTIVSAKSLEALSFDTPNLLCLKYSELVARDFPLVNLGNLVEAHIKLDCKLSLPSFGSNVPKLFRGICSVQKLYLSPGALQVLGRSCQAIPVFNNLTLLEIESSKNVAWQAMPVLLRNSPHLETLVIKGGLAHSFTNECGDACNCISREEKGRSLASCPVKRLEIRGFEGMLKDTEMIKHFLDYFPCLKMMEVYVKDGRPRHLAPIASDSYNHLSSRNVRIKVHDDSLT</sequence>
<feature type="non-terminal residue" evidence="2">
    <location>
        <position position="1"/>
    </location>
</feature>
<evidence type="ECO:0000313" key="3">
    <source>
        <dbReference type="Proteomes" id="UP000029121"/>
    </source>
</evidence>
<dbReference type="InterPro" id="IPR036047">
    <property type="entry name" value="F-box-like_dom_sf"/>
</dbReference>
<name>R0H450_9BRAS</name>
<feature type="domain" description="F-box" evidence="1">
    <location>
        <begin position="12"/>
        <end position="48"/>
    </location>
</feature>
<dbReference type="PANTHER" id="PTHR31293:SF16">
    <property type="entry name" value="RNI-LIKE SUPERFAMILY PROTEIN"/>
    <property type="match status" value="1"/>
</dbReference>
<dbReference type="InterPro" id="IPR032675">
    <property type="entry name" value="LRR_dom_sf"/>
</dbReference>
<dbReference type="InterPro" id="IPR055294">
    <property type="entry name" value="FBL60-like"/>
</dbReference>
<dbReference type="AlphaFoldDB" id="R0H450"/>
<dbReference type="InterPro" id="IPR053781">
    <property type="entry name" value="F-box_AtFBL13-like"/>
</dbReference>
<dbReference type="PANTHER" id="PTHR31293">
    <property type="entry name" value="RNI-LIKE SUPERFAMILY PROTEIN"/>
    <property type="match status" value="1"/>
</dbReference>
<reference evidence="3" key="1">
    <citation type="journal article" date="2013" name="Nat. Genet.">
        <title>The Capsella rubella genome and the genomic consequences of rapid mating system evolution.</title>
        <authorList>
            <person name="Slotte T."/>
            <person name="Hazzouri K.M."/>
            <person name="Agren J.A."/>
            <person name="Koenig D."/>
            <person name="Maumus F."/>
            <person name="Guo Y.L."/>
            <person name="Steige K."/>
            <person name="Platts A.E."/>
            <person name="Escobar J.S."/>
            <person name="Newman L.K."/>
            <person name="Wang W."/>
            <person name="Mandakova T."/>
            <person name="Vello E."/>
            <person name="Smith L.M."/>
            <person name="Henz S.R."/>
            <person name="Steffen J."/>
            <person name="Takuno S."/>
            <person name="Brandvain Y."/>
            <person name="Coop G."/>
            <person name="Andolfatto P."/>
            <person name="Hu T.T."/>
            <person name="Blanchette M."/>
            <person name="Clark R.M."/>
            <person name="Quesneville H."/>
            <person name="Nordborg M."/>
            <person name="Gaut B.S."/>
            <person name="Lysak M.A."/>
            <person name="Jenkins J."/>
            <person name="Grimwood J."/>
            <person name="Chapman J."/>
            <person name="Prochnik S."/>
            <person name="Shu S."/>
            <person name="Rokhsar D."/>
            <person name="Schmutz J."/>
            <person name="Weigel D."/>
            <person name="Wright S.I."/>
        </authorList>
    </citation>
    <scope>NUCLEOTIDE SEQUENCE [LARGE SCALE GENOMIC DNA]</scope>
    <source>
        <strain evidence="3">cv. Monte Gargano</strain>
    </source>
</reference>
<dbReference type="PROSITE" id="PS50181">
    <property type="entry name" value="FBOX"/>
    <property type="match status" value="1"/>
</dbReference>
<gene>
    <name evidence="2" type="ORF">CARUB_v10017239mg</name>
</gene>
<dbReference type="Gene3D" id="1.20.1280.50">
    <property type="match status" value="1"/>
</dbReference>
<protein>
    <recommendedName>
        <fullName evidence="1">F-box domain-containing protein</fullName>
    </recommendedName>
</protein>